<dbReference type="RefSeq" id="WP_431308262.1">
    <property type="nucleotide sequence ID" value="NZ_BSUN01000001.1"/>
</dbReference>
<dbReference type="EMBL" id="BSUN01000001">
    <property type="protein sequence ID" value="GMA33976.1"/>
    <property type="molecule type" value="Genomic_DNA"/>
</dbReference>
<evidence type="ECO:0000256" key="4">
    <source>
        <dbReference type="ARBA" id="ARBA00022692"/>
    </source>
</evidence>
<evidence type="ECO:0000256" key="8">
    <source>
        <dbReference type="SAM" id="MobiDB-lite"/>
    </source>
</evidence>
<feature type="compositionally biased region" description="Basic and acidic residues" evidence="8">
    <location>
        <begin position="1"/>
        <end position="11"/>
    </location>
</feature>
<reference evidence="12" key="1">
    <citation type="journal article" date="2019" name="Int. J. Syst. Evol. Microbiol.">
        <title>The Global Catalogue of Microorganisms (GCM) 10K type strain sequencing project: providing services to taxonomists for standard genome sequencing and annotation.</title>
        <authorList>
            <consortium name="The Broad Institute Genomics Platform"/>
            <consortium name="The Broad Institute Genome Sequencing Center for Infectious Disease"/>
            <person name="Wu L."/>
            <person name="Ma J."/>
        </authorList>
    </citation>
    <scope>NUCLEOTIDE SEQUENCE [LARGE SCALE GENOMIC DNA]</scope>
    <source>
        <strain evidence="12">NBRC 112299</strain>
    </source>
</reference>
<feature type="compositionally biased region" description="Basic and acidic residues" evidence="8">
    <location>
        <begin position="21"/>
        <end position="36"/>
    </location>
</feature>
<comment type="similarity">
    <text evidence="2">Belongs to the Rieske iron-sulfur protein family.</text>
</comment>
<keyword evidence="4 9" id="KW-0812">Transmembrane</keyword>
<name>A0ABQ6I9P8_9MICO</name>
<accession>A0ABQ6I9P8</accession>
<evidence type="ECO:0000256" key="9">
    <source>
        <dbReference type="SAM" id="Phobius"/>
    </source>
</evidence>
<proteinExistence type="inferred from homology"/>
<evidence type="ECO:0000313" key="11">
    <source>
        <dbReference type="EMBL" id="GMA33976.1"/>
    </source>
</evidence>
<dbReference type="Pfam" id="PF19297">
    <property type="entry name" value="QcrA_N"/>
    <property type="match status" value="1"/>
</dbReference>
<evidence type="ECO:0000259" key="10">
    <source>
        <dbReference type="Pfam" id="PF19297"/>
    </source>
</evidence>
<evidence type="ECO:0000256" key="5">
    <source>
        <dbReference type="ARBA" id="ARBA00022982"/>
    </source>
</evidence>
<evidence type="ECO:0000256" key="1">
    <source>
        <dbReference type="ARBA" id="ARBA00004370"/>
    </source>
</evidence>
<evidence type="ECO:0000256" key="6">
    <source>
        <dbReference type="ARBA" id="ARBA00022989"/>
    </source>
</evidence>
<protein>
    <recommendedName>
        <fullName evidence="10">QcrA subunit N-terminal domain-containing protein</fullName>
    </recommendedName>
</protein>
<organism evidence="11 12">
    <name type="scientific">Demequina litorisediminis</name>
    <dbReference type="NCBI Taxonomy" id="1849022"/>
    <lineage>
        <taxon>Bacteria</taxon>
        <taxon>Bacillati</taxon>
        <taxon>Actinomycetota</taxon>
        <taxon>Actinomycetes</taxon>
        <taxon>Micrococcales</taxon>
        <taxon>Demequinaceae</taxon>
        <taxon>Demequina</taxon>
    </lineage>
</organism>
<feature type="region of interest" description="Disordered" evidence="8">
    <location>
        <begin position="222"/>
        <end position="260"/>
    </location>
</feature>
<feature type="transmembrane region" description="Helical" evidence="9">
    <location>
        <begin position="43"/>
        <end position="62"/>
    </location>
</feature>
<comment type="caution">
    <text evidence="11">The sequence shown here is derived from an EMBL/GenBank/DDBJ whole genome shotgun (WGS) entry which is preliminary data.</text>
</comment>
<evidence type="ECO:0000256" key="7">
    <source>
        <dbReference type="ARBA" id="ARBA00023136"/>
    </source>
</evidence>
<keyword evidence="5" id="KW-0249">Electron transport</keyword>
<feature type="compositionally biased region" description="Low complexity" evidence="8">
    <location>
        <begin position="327"/>
        <end position="339"/>
    </location>
</feature>
<gene>
    <name evidence="11" type="ORF">GCM10025876_01800</name>
</gene>
<feature type="transmembrane region" description="Helical" evidence="9">
    <location>
        <begin position="82"/>
        <end position="101"/>
    </location>
</feature>
<dbReference type="InterPro" id="IPR045603">
    <property type="entry name" value="QcrA_N"/>
</dbReference>
<keyword evidence="12" id="KW-1185">Reference proteome</keyword>
<sequence length="370" mass="39940">MSTPEHHEEPVTKNGFTDPGLADHRPRRADVEPKADRRAERQVAALFGLSVIGTVIALWAYFGLDAGDGSDVNAIHRVNLWIGIGIFLTMVGIGFGAIHWAKTLMRDHEMVEERHALRTSDENREAAIQNLKDGVADSGLGTPSESGTGVKRRSLLKGSLITAMAIAPLSLLVPQIGNMGADWNISKFRHTMWGPGVRLTRDPDGKPIKAADVTIGSVFHVIPDGLNKPGSPPQDGGEGQGCGAAASPQPRGPQDPEGPRGLVVRRRHRLLEDLHPRRLPCGAVRAADAPPAVPLPPVDLRRLGRRQGGLRSRKAPPAPACRSPWMTTATSSPRTTLTSPWARRIGRVSRVTPPPRPRPSRRRATDGRQG</sequence>
<evidence type="ECO:0000256" key="2">
    <source>
        <dbReference type="ARBA" id="ARBA00010651"/>
    </source>
</evidence>
<keyword evidence="6 9" id="KW-1133">Transmembrane helix</keyword>
<evidence type="ECO:0000256" key="3">
    <source>
        <dbReference type="ARBA" id="ARBA00022448"/>
    </source>
</evidence>
<feature type="region of interest" description="Disordered" evidence="8">
    <location>
        <begin position="1"/>
        <end position="36"/>
    </location>
</feature>
<keyword evidence="7 9" id="KW-0472">Membrane</keyword>
<keyword evidence="3" id="KW-0813">Transport</keyword>
<dbReference type="Proteomes" id="UP001157125">
    <property type="component" value="Unassembled WGS sequence"/>
</dbReference>
<evidence type="ECO:0000313" key="12">
    <source>
        <dbReference type="Proteomes" id="UP001157125"/>
    </source>
</evidence>
<feature type="region of interest" description="Disordered" evidence="8">
    <location>
        <begin position="306"/>
        <end position="370"/>
    </location>
</feature>
<comment type="subcellular location">
    <subcellularLocation>
        <location evidence="1">Membrane</location>
    </subcellularLocation>
</comment>
<feature type="domain" description="QcrA subunit N-terminal" evidence="10">
    <location>
        <begin position="27"/>
        <end position="193"/>
    </location>
</feature>